<keyword evidence="3" id="KW-0378">Hydrolase</keyword>
<dbReference type="GO" id="GO:0016787">
    <property type="term" value="F:hydrolase activity"/>
    <property type="evidence" value="ECO:0007669"/>
    <property type="project" value="UniProtKB-KW"/>
</dbReference>
<keyword evidence="1" id="KW-1133">Transmembrane helix</keyword>
<dbReference type="RefSeq" id="WP_209858676.1">
    <property type="nucleotide sequence ID" value="NZ_JAGGLD010000001.1"/>
</dbReference>
<organism evidence="3 4">
    <name type="scientific">Paenibacillus shirakamiensis</name>
    <dbReference type="NCBI Taxonomy" id="1265935"/>
    <lineage>
        <taxon>Bacteria</taxon>
        <taxon>Bacillati</taxon>
        <taxon>Bacillota</taxon>
        <taxon>Bacilli</taxon>
        <taxon>Bacillales</taxon>
        <taxon>Paenibacillaceae</taxon>
        <taxon>Paenibacillus</taxon>
    </lineage>
</organism>
<evidence type="ECO:0000256" key="1">
    <source>
        <dbReference type="SAM" id="Phobius"/>
    </source>
</evidence>
<evidence type="ECO:0000313" key="4">
    <source>
        <dbReference type="Proteomes" id="UP001519288"/>
    </source>
</evidence>
<evidence type="ECO:0000259" key="2">
    <source>
        <dbReference type="Pfam" id="PF12695"/>
    </source>
</evidence>
<evidence type="ECO:0000313" key="3">
    <source>
        <dbReference type="EMBL" id="MBP1999376.1"/>
    </source>
</evidence>
<dbReference type="Pfam" id="PF12695">
    <property type="entry name" value="Abhydrolase_5"/>
    <property type="match status" value="1"/>
</dbReference>
<dbReference type="InterPro" id="IPR029058">
    <property type="entry name" value="AB_hydrolase_fold"/>
</dbReference>
<keyword evidence="1" id="KW-0472">Membrane</keyword>
<dbReference type="InterPro" id="IPR029059">
    <property type="entry name" value="AB_hydrolase_5"/>
</dbReference>
<dbReference type="EMBL" id="JAGGLD010000001">
    <property type="protein sequence ID" value="MBP1999376.1"/>
    <property type="molecule type" value="Genomic_DNA"/>
</dbReference>
<protein>
    <submittedName>
        <fullName evidence="3">Dienelactone hydrolase</fullName>
    </submittedName>
</protein>
<dbReference type="Proteomes" id="UP001519288">
    <property type="component" value="Unassembled WGS sequence"/>
</dbReference>
<dbReference type="Gene3D" id="3.40.50.1820">
    <property type="entry name" value="alpha/beta hydrolase"/>
    <property type="match status" value="1"/>
</dbReference>
<proteinExistence type="predicted"/>
<accession>A0ABS4JEI6</accession>
<name>A0ABS4JEI6_9BACL</name>
<feature type="domain" description="Alpha/beta hydrolase fold-5" evidence="2">
    <location>
        <begin position="68"/>
        <end position="230"/>
    </location>
</feature>
<sequence length="248" mass="27146">MTRRFRLKWWKIVVIVVIIALAAGLLYLKPYKPDTTALKAMESGTEVTVTDEKNWITFSPKSISGMNVILYPGALVKPQSYAPLAHQLALRGYRTFIVKMPLNLAIFGANRAEDILTQYKTQSFVIGGHSLGGVMASRFAADHAKQLSGVFFLASYPDAKGSLLEANLPVLSMLGSRDGEVSTTTWEKAKAYLPATTSYDVIEGGNHSQFGSYGFQKGDHTATIAAPEQLQKTTNDLTQWITSQVASH</sequence>
<feature type="transmembrane region" description="Helical" evidence="1">
    <location>
        <begin position="9"/>
        <end position="28"/>
    </location>
</feature>
<keyword evidence="4" id="KW-1185">Reference proteome</keyword>
<reference evidence="3 4" key="1">
    <citation type="submission" date="2021-03" db="EMBL/GenBank/DDBJ databases">
        <title>Genomic Encyclopedia of Type Strains, Phase IV (KMG-IV): sequencing the most valuable type-strain genomes for metagenomic binning, comparative biology and taxonomic classification.</title>
        <authorList>
            <person name="Goeker M."/>
        </authorList>
    </citation>
    <scope>NUCLEOTIDE SEQUENCE [LARGE SCALE GENOMIC DNA]</scope>
    <source>
        <strain evidence="3 4">DSM 26806</strain>
    </source>
</reference>
<gene>
    <name evidence="3" type="ORF">J2Z69_000395</name>
</gene>
<dbReference type="SUPFAM" id="SSF53474">
    <property type="entry name" value="alpha/beta-Hydrolases"/>
    <property type="match status" value="1"/>
</dbReference>
<keyword evidence="1" id="KW-0812">Transmembrane</keyword>
<comment type="caution">
    <text evidence="3">The sequence shown here is derived from an EMBL/GenBank/DDBJ whole genome shotgun (WGS) entry which is preliminary data.</text>
</comment>